<protein>
    <submittedName>
        <fullName evidence="1">Uncharacterized protein</fullName>
    </submittedName>
</protein>
<comment type="caution">
    <text evidence="1">The sequence shown here is derived from an EMBL/GenBank/DDBJ whole genome shotgun (WGS) entry which is preliminary data.</text>
</comment>
<reference evidence="1 2" key="1">
    <citation type="submission" date="2016-09" db="EMBL/GenBank/DDBJ databases">
        <title>Aspergillus awamori IFM 58123T.</title>
        <authorList>
            <person name="Kusuya Y."/>
            <person name="Shimizu M."/>
            <person name="Takahashi H."/>
            <person name="Yaguchi T."/>
        </authorList>
    </citation>
    <scope>NUCLEOTIDE SEQUENCE [LARGE SCALE GENOMIC DNA]</scope>
    <source>
        <strain evidence="1 2">IFM 58123</strain>
    </source>
</reference>
<keyword evidence="2" id="KW-1185">Reference proteome</keyword>
<dbReference type="Proteomes" id="UP000286921">
    <property type="component" value="Unassembled WGS sequence"/>
</dbReference>
<evidence type="ECO:0000313" key="1">
    <source>
        <dbReference type="EMBL" id="GCB25861.1"/>
    </source>
</evidence>
<proteinExistence type="predicted"/>
<organism evidence="1 2">
    <name type="scientific">Aspergillus awamori</name>
    <name type="common">Black koji mold</name>
    <dbReference type="NCBI Taxonomy" id="105351"/>
    <lineage>
        <taxon>Eukaryota</taxon>
        <taxon>Fungi</taxon>
        <taxon>Dikarya</taxon>
        <taxon>Ascomycota</taxon>
        <taxon>Pezizomycotina</taxon>
        <taxon>Eurotiomycetes</taxon>
        <taxon>Eurotiomycetidae</taxon>
        <taxon>Eurotiales</taxon>
        <taxon>Aspergillaceae</taxon>
        <taxon>Aspergillus</taxon>
    </lineage>
</organism>
<sequence>MTTLWEVIDFKVQTTAPTNTTDSIFANGQMQAKVVVTIRAINASTGANYQLTDAELQSIKLINYYTKVEVTGKWFYSTTENEFAHALPRAGAPVDPIADGSQYINFWVSSTQIGYENIAAQISQPGAVQSNVVTTTGGSFNSMVTIAAIEPITYTKQRHVRSRGYG</sequence>
<evidence type="ECO:0000313" key="2">
    <source>
        <dbReference type="Proteomes" id="UP000286921"/>
    </source>
</evidence>
<dbReference type="AlphaFoldDB" id="A0A401L2V6"/>
<accession>A0A401L2V6</accession>
<dbReference type="EMBL" id="BDHI01000022">
    <property type="protein sequence ID" value="GCB25861.1"/>
    <property type="molecule type" value="Genomic_DNA"/>
</dbReference>
<name>A0A401L2V6_ASPAW</name>
<gene>
    <name evidence="1" type="ORF">AAWM_08746</name>
</gene>